<dbReference type="RefSeq" id="WP_273375570.1">
    <property type="nucleotide sequence ID" value="NZ_BAABJL010000011.1"/>
</dbReference>
<protein>
    <submittedName>
        <fullName evidence="1">Uncharacterized protein</fullName>
    </submittedName>
</protein>
<dbReference type="EMBL" id="JADBEM010000001">
    <property type="protein sequence ID" value="MBE1606221.1"/>
    <property type="molecule type" value="Genomic_DNA"/>
</dbReference>
<keyword evidence="2" id="KW-1185">Reference proteome</keyword>
<evidence type="ECO:0000313" key="2">
    <source>
        <dbReference type="Proteomes" id="UP000638648"/>
    </source>
</evidence>
<dbReference type="Proteomes" id="UP000638648">
    <property type="component" value="Unassembled WGS sequence"/>
</dbReference>
<evidence type="ECO:0000313" key="1">
    <source>
        <dbReference type="EMBL" id="MBE1606221.1"/>
    </source>
</evidence>
<comment type="caution">
    <text evidence="1">The sequence shown here is derived from an EMBL/GenBank/DDBJ whole genome shotgun (WGS) entry which is preliminary data.</text>
</comment>
<name>A0A927MTT5_9ACTN</name>
<dbReference type="AlphaFoldDB" id="A0A927MTT5"/>
<sequence>MPYDPDLIGADVDRDLADFDTLDSLDATAADAAHSLATGYPIRP</sequence>
<gene>
    <name evidence="1" type="ORF">HEB94_003069</name>
</gene>
<organism evidence="1 2">
    <name type="scientific">Actinopolymorpha pittospori</name>
    <dbReference type="NCBI Taxonomy" id="648752"/>
    <lineage>
        <taxon>Bacteria</taxon>
        <taxon>Bacillati</taxon>
        <taxon>Actinomycetota</taxon>
        <taxon>Actinomycetes</taxon>
        <taxon>Propionibacteriales</taxon>
        <taxon>Actinopolymorphaceae</taxon>
        <taxon>Actinopolymorpha</taxon>
    </lineage>
</organism>
<proteinExistence type="predicted"/>
<accession>A0A927MTT5</accession>
<reference evidence="1" key="1">
    <citation type="submission" date="2020-10" db="EMBL/GenBank/DDBJ databases">
        <title>Sequencing the genomes of 1000 actinobacteria strains.</title>
        <authorList>
            <person name="Klenk H.-P."/>
        </authorList>
    </citation>
    <scope>NUCLEOTIDE SEQUENCE</scope>
    <source>
        <strain evidence="1">DSM 45354</strain>
    </source>
</reference>